<evidence type="ECO:0000259" key="4">
    <source>
        <dbReference type="Pfam" id="PF06738"/>
    </source>
</evidence>
<dbReference type="GO" id="GO:0022857">
    <property type="term" value="F:transmembrane transporter activity"/>
    <property type="evidence" value="ECO:0007669"/>
    <property type="project" value="InterPro"/>
</dbReference>
<feature type="region of interest" description="Disordered" evidence="2">
    <location>
        <begin position="33"/>
        <end position="53"/>
    </location>
</feature>
<dbReference type="Proteomes" id="UP000039046">
    <property type="component" value="Unassembled WGS sequence"/>
</dbReference>
<sequence length="564" mass="61923">MTSFGDEESNLTQPPPTHGDRVLSSLIQMYRTEDGSNTNRTSSDTHSFDTSARWAEKKQRIPSGILAGSPMTLEDDVMLRRRYLLRLCYALMLYGAPTHRLEECMGLSARALEIEGQFLYFPSCMIVVFDDSCTHTSEIKVVRAPQDIDLGKLRDAHKIYKLVIHKRIDVDEAMEWLEEVIGRKYKYSVWFRVLMCGGISMCAAPVAFGGRIIDLPPAFLLGTIVGVLQYYCAASNELYAPVLEVMAAMMTAFGGRFFGSLYGGQLFCFSTLAQCSLALILPGYMILCSSLELQSHNIVAGSVRLIYAMIYTLLLGYGLTIGASIYGIMDSNASSATKCTDPLDRRFHIIFVCGFTFCTAIICQANWKQTPIMLAMSCTAYVVSSTCGQYFLGNSQIPNLLGALTLGIMANLYSRLGRHVEHAWLHCAEWSKSCFSRRTRLTADKTEWPLPNNPQAVRLPRKTRVELRKQSVGYSLAAAAMLPAIFVLVPGSVAAGGSLISSIAFADQIAGNHGDGKASSALDSTGLTVLFRVLQVAISLSVGLFLSALIVYPLGKRRSGLFAF</sequence>
<dbReference type="PANTHER" id="PTHR31082">
    <property type="entry name" value="PHEROMONE-REGULATED MEMBRANE PROTEIN 10"/>
    <property type="match status" value="1"/>
</dbReference>
<dbReference type="AlphaFoldDB" id="A0A0A1TQR7"/>
<feature type="transmembrane region" description="Helical" evidence="3">
    <location>
        <begin position="189"/>
        <end position="209"/>
    </location>
</feature>
<feature type="domain" description="Threonine/serine exporter-like N-terminal" evidence="4">
    <location>
        <begin position="82"/>
        <end position="325"/>
    </location>
</feature>
<dbReference type="OrthoDB" id="413008at2759"/>
<organism evidence="5 6">
    <name type="scientific">[Torrubiella] hemipterigena</name>
    <dbReference type="NCBI Taxonomy" id="1531966"/>
    <lineage>
        <taxon>Eukaryota</taxon>
        <taxon>Fungi</taxon>
        <taxon>Dikarya</taxon>
        <taxon>Ascomycota</taxon>
        <taxon>Pezizomycotina</taxon>
        <taxon>Sordariomycetes</taxon>
        <taxon>Hypocreomycetidae</taxon>
        <taxon>Hypocreales</taxon>
        <taxon>Clavicipitaceae</taxon>
        <taxon>Clavicipitaceae incertae sedis</taxon>
        <taxon>'Torrubiella' clade</taxon>
    </lineage>
</organism>
<dbReference type="InterPro" id="IPR010619">
    <property type="entry name" value="ThrE-like_N"/>
</dbReference>
<protein>
    <recommendedName>
        <fullName evidence="4">Threonine/serine exporter-like N-terminal domain-containing protein</fullName>
    </recommendedName>
</protein>
<keyword evidence="3" id="KW-0812">Transmembrane</keyword>
<name>A0A0A1TQR7_9HYPO</name>
<accession>A0A0A1TQR7</accession>
<feature type="transmembrane region" description="Helical" evidence="3">
    <location>
        <begin position="238"/>
        <end position="258"/>
    </location>
</feature>
<dbReference type="EMBL" id="CDHN01000006">
    <property type="protein sequence ID" value="CEJ94260.1"/>
    <property type="molecule type" value="Genomic_DNA"/>
</dbReference>
<keyword evidence="6" id="KW-1185">Reference proteome</keyword>
<evidence type="ECO:0000256" key="3">
    <source>
        <dbReference type="SAM" id="Phobius"/>
    </source>
</evidence>
<feature type="transmembrane region" description="Helical" evidence="3">
    <location>
        <begin position="471"/>
        <end position="489"/>
    </location>
</feature>
<feature type="transmembrane region" description="Helical" evidence="3">
    <location>
        <begin position="215"/>
        <end position="231"/>
    </location>
</feature>
<evidence type="ECO:0000313" key="6">
    <source>
        <dbReference type="Proteomes" id="UP000039046"/>
    </source>
</evidence>
<keyword evidence="3" id="KW-1133">Transmembrane helix</keyword>
<evidence type="ECO:0000256" key="2">
    <source>
        <dbReference type="SAM" id="MobiDB-lite"/>
    </source>
</evidence>
<proteinExistence type="inferred from homology"/>
<dbReference type="STRING" id="1531966.A0A0A1TQR7"/>
<feature type="transmembrane region" description="Helical" evidence="3">
    <location>
        <begin position="347"/>
        <end position="365"/>
    </location>
</feature>
<reference evidence="5 6" key="1">
    <citation type="journal article" date="2015" name="Genome Announc.">
        <title>Draft Genome Sequence and Gene Annotation of the Entomopathogenic Fungus Verticillium hemipterigenum.</title>
        <authorList>
            <person name="Horn F."/>
            <person name="Habel A."/>
            <person name="Scharf D.H."/>
            <person name="Dworschak J."/>
            <person name="Brakhage A.A."/>
            <person name="Guthke R."/>
            <person name="Hertweck C."/>
            <person name="Linde J."/>
        </authorList>
    </citation>
    <scope>NUCLEOTIDE SEQUENCE [LARGE SCALE GENOMIC DNA]</scope>
</reference>
<comment type="similarity">
    <text evidence="1">Belongs to the ThrE exporter (TC 2.A.79) family.</text>
</comment>
<evidence type="ECO:0000313" key="5">
    <source>
        <dbReference type="EMBL" id="CEJ94260.1"/>
    </source>
</evidence>
<gene>
    <name evidence="5" type="ORF">VHEMI09802</name>
</gene>
<dbReference type="HOGENOM" id="CLU_007078_4_3_1"/>
<feature type="transmembrane region" description="Helical" evidence="3">
    <location>
        <begin position="529"/>
        <end position="552"/>
    </location>
</feature>
<feature type="compositionally biased region" description="Polar residues" evidence="2">
    <location>
        <begin position="35"/>
        <end position="50"/>
    </location>
</feature>
<keyword evidence="3" id="KW-0472">Membrane</keyword>
<feature type="transmembrane region" description="Helical" evidence="3">
    <location>
        <begin position="264"/>
        <end position="284"/>
    </location>
</feature>
<evidence type="ECO:0000256" key="1">
    <source>
        <dbReference type="ARBA" id="ARBA00034125"/>
    </source>
</evidence>
<feature type="transmembrane region" description="Helical" evidence="3">
    <location>
        <begin position="305"/>
        <end position="327"/>
    </location>
</feature>
<dbReference type="Pfam" id="PF06738">
    <property type="entry name" value="ThrE"/>
    <property type="match status" value="1"/>
</dbReference>
<dbReference type="PANTHER" id="PTHR31082:SF4">
    <property type="entry name" value="PHEROMONE-REGULATED MEMBRANE PROTEIN 10"/>
    <property type="match status" value="1"/>
</dbReference>
<dbReference type="InterPro" id="IPR051361">
    <property type="entry name" value="ThrE/Ser_Exporter"/>
</dbReference>